<proteinExistence type="predicted"/>
<dbReference type="OrthoDB" id="2215070at2"/>
<name>A0A917A5Y0_9STRE</name>
<dbReference type="EMBL" id="BMJN01000011">
    <property type="protein sequence ID" value="GGE29984.1"/>
    <property type="molecule type" value="Genomic_DNA"/>
</dbReference>
<dbReference type="Proteomes" id="UP000660801">
    <property type="component" value="Unassembled WGS sequence"/>
</dbReference>
<protein>
    <submittedName>
        <fullName evidence="2">Uncharacterized protein</fullName>
    </submittedName>
</protein>
<reference evidence="2" key="1">
    <citation type="journal article" date="2014" name="Int. J. Syst. Evol. Microbiol.">
        <title>Complete genome sequence of Corynebacterium casei LMG S-19264T (=DSM 44701T), isolated from a smear-ripened cheese.</title>
        <authorList>
            <consortium name="US DOE Joint Genome Institute (JGI-PGF)"/>
            <person name="Walter F."/>
            <person name="Albersmeier A."/>
            <person name="Kalinowski J."/>
            <person name="Ruckert C."/>
        </authorList>
    </citation>
    <scope>NUCLEOTIDE SEQUENCE</scope>
    <source>
        <strain evidence="2">CGMCC 1.15533</strain>
    </source>
</reference>
<evidence type="ECO:0000256" key="1">
    <source>
        <dbReference type="SAM" id="Phobius"/>
    </source>
</evidence>
<accession>A0A917A5Y0</accession>
<keyword evidence="1" id="KW-0812">Transmembrane</keyword>
<evidence type="ECO:0000313" key="3">
    <source>
        <dbReference type="Proteomes" id="UP000660801"/>
    </source>
</evidence>
<comment type="caution">
    <text evidence="2">The sequence shown here is derived from an EMBL/GenBank/DDBJ whole genome shotgun (WGS) entry which is preliminary data.</text>
</comment>
<sequence length="207" mass="23059">MKRQKTRKKKGKFLRTILIISALLLTASIFLYQNGRIAGQWHSPNLEQIARQKIQEELNKQVEGLGTELDLTTLLKQQQVILEVKDDRATLKLTATLDKEALLASIGISADSFLAETLTATLEQAMTTTLQNQGIHYDSAKGTLSTTLFEGQLNPLFHIITIETITTAPWTGLETTGLKEGSVIPYWRSGSTISFAGNHDYRFNKLP</sequence>
<organism evidence="2 3">
    <name type="scientific">Streptococcus himalayensis</name>
    <dbReference type="NCBI Taxonomy" id="1888195"/>
    <lineage>
        <taxon>Bacteria</taxon>
        <taxon>Bacillati</taxon>
        <taxon>Bacillota</taxon>
        <taxon>Bacilli</taxon>
        <taxon>Lactobacillales</taxon>
        <taxon>Streptococcaceae</taxon>
        <taxon>Streptococcus</taxon>
    </lineage>
</organism>
<keyword evidence="1" id="KW-0472">Membrane</keyword>
<evidence type="ECO:0000313" key="2">
    <source>
        <dbReference type="EMBL" id="GGE29984.1"/>
    </source>
</evidence>
<feature type="transmembrane region" description="Helical" evidence="1">
    <location>
        <begin position="12"/>
        <end position="32"/>
    </location>
</feature>
<keyword evidence="1" id="KW-1133">Transmembrane helix</keyword>
<dbReference type="AlphaFoldDB" id="A0A917A5Y0"/>
<keyword evidence="3" id="KW-1185">Reference proteome</keyword>
<gene>
    <name evidence="2" type="ORF">GCM10011510_09080</name>
</gene>
<dbReference type="RefSeq" id="WP_068993979.1">
    <property type="nucleotide sequence ID" value="NZ_BMJN01000011.1"/>
</dbReference>
<reference evidence="2" key="2">
    <citation type="submission" date="2020-09" db="EMBL/GenBank/DDBJ databases">
        <authorList>
            <person name="Sun Q."/>
            <person name="Zhou Y."/>
        </authorList>
    </citation>
    <scope>NUCLEOTIDE SEQUENCE</scope>
    <source>
        <strain evidence="2">CGMCC 1.15533</strain>
    </source>
</reference>